<evidence type="ECO:0000259" key="1">
    <source>
        <dbReference type="Pfam" id="PF08241"/>
    </source>
</evidence>
<dbReference type="EMBL" id="SJPV01000007">
    <property type="protein sequence ID" value="TWU34864.1"/>
    <property type="molecule type" value="Genomic_DNA"/>
</dbReference>
<accession>A0A5C6DFW1</accession>
<reference evidence="2 3" key="1">
    <citation type="submission" date="2019-02" db="EMBL/GenBank/DDBJ databases">
        <title>Deep-cultivation of Planctomycetes and their phenomic and genomic characterization uncovers novel biology.</title>
        <authorList>
            <person name="Wiegand S."/>
            <person name="Jogler M."/>
            <person name="Boedeker C."/>
            <person name="Pinto D."/>
            <person name="Vollmers J."/>
            <person name="Rivas-Marin E."/>
            <person name="Kohn T."/>
            <person name="Peeters S.H."/>
            <person name="Heuer A."/>
            <person name="Rast P."/>
            <person name="Oberbeckmann S."/>
            <person name="Bunk B."/>
            <person name="Jeske O."/>
            <person name="Meyerdierks A."/>
            <person name="Storesund J.E."/>
            <person name="Kallscheuer N."/>
            <person name="Luecker S."/>
            <person name="Lage O.M."/>
            <person name="Pohl T."/>
            <person name="Merkel B.J."/>
            <person name="Hornburger P."/>
            <person name="Mueller R.-W."/>
            <person name="Bruemmer F."/>
            <person name="Labrenz M."/>
            <person name="Spormann A.M."/>
            <person name="Op Den Camp H."/>
            <person name="Overmann J."/>
            <person name="Amann R."/>
            <person name="Jetten M.S.M."/>
            <person name="Mascher T."/>
            <person name="Medema M.H."/>
            <person name="Devos D.P."/>
            <person name="Kaster A.-K."/>
            <person name="Ovreas L."/>
            <person name="Rohde M."/>
            <person name="Galperin M.Y."/>
            <person name="Jogler C."/>
        </authorList>
    </citation>
    <scope>NUCLEOTIDE SEQUENCE [LARGE SCALE GENOMIC DNA]</scope>
    <source>
        <strain evidence="2 3">Poly41</strain>
    </source>
</reference>
<dbReference type="CDD" id="cd02440">
    <property type="entry name" value="AdoMet_MTases"/>
    <property type="match status" value="1"/>
</dbReference>
<evidence type="ECO:0000313" key="3">
    <source>
        <dbReference type="Proteomes" id="UP000319143"/>
    </source>
</evidence>
<organism evidence="2 3">
    <name type="scientific">Novipirellula artificiosorum</name>
    <dbReference type="NCBI Taxonomy" id="2528016"/>
    <lineage>
        <taxon>Bacteria</taxon>
        <taxon>Pseudomonadati</taxon>
        <taxon>Planctomycetota</taxon>
        <taxon>Planctomycetia</taxon>
        <taxon>Pirellulales</taxon>
        <taxon>Pirellulaceae</taxon>
        <taxon>Novipirellula</taxon>
    </lineage>
</organism>
<proteinExistence type="predicted"/>
<dbReference type="AlphaFoldDB" id="A0A5C6DFW1"/>
<dbReference type="Gene3D" id="3.40.50.150">
    <property type="entry name" value="Vaccinia Virus protein VP39"/>
    <property type="match status" value="1"/>
</dbReference>
<dbReference type="OrthoDB" id="5522265at2"/>
<name>A0A5C6DFW1_9BACT</name>
<evidence type="ECO:0000313" key="2">
    <source>
        <dbReference type="EMBL" id="TWU34864.1"/>
    </source>
</evidence>
<dbReference type="GO" id="GO:0008757">
    <property type="term" value="F:S-adenosylmethionine-dependent methyltransferase activity"/>
    <property type="evidence" value="ECO:0007669"/>
    <property type="project" value="InterPro"/>
</dbReference>
<gene>
    <name evidence="2" type="ORF">Poly41_40070</name>
</gene>
<feature type="domain" description="Methyltransferase type 11" evidence="1">
    <location>
        <begin position="38"/>
        <end position="136"/>
    </location>
</feature>
<dbReference type="InterPro" id="IPR013216">
    <property type="entry name" value="Methyltransf_11"/>
</dbReference>
<dbReference type="RefSeq" id="WP_146528306.1">
    <property type="nucleotide sequence ID" value="NZ_SJPV01000007.1"/>
</dbReference>
<keyword evidence="3" id="KW-1185">Reference proteome</keyword>
<dbReference type="Proteomes" id="UP000319143">
    <property type="component" value="Unassembled WGS sequence"/>
</dbReference>
<protein>
    <recommendedName>
        <fullName evidence="1">Methyltransferase type 11 domain-containing protein</fullName>
    </recommendedName>
</protein>
<sequence>MRGRESGMPDVTQWESYFDANEIVRKLSDPDQRKRCVEFGCGYGTFTRAAASLVDVKQIASFDIDDEMIRTTRMRLSDRTSADVSLARRDFLADGCGLPDGWADWAMLFNLLHIESPLVLLTEAHRVIRPGGTLAIIHWRDDIATPRGPSINIRPSLMQCQAWAEQVGFQLVSIPVLERSPWHWGLRMTRTIAEGRRHYKESRV</sequence>
<dbReference type="InterPro" id="IPR029063">
    <property type="entry name" value="SAM-dependent_MTases_sf"/>
</dbReference>
<dbReference type="SUPFAM" id="SSF53335">
    <property type="entry name" value="S-adenosyl-L-methionine-dependent methyltransferases"/>
    <property type="match status" value="1"/>
</dbReference>
<comment type="caution">
    <text evidence="2">The sequence shown here is derived from an EMBL/GenBank/DDBJ whole genome shotgun (WGS) entry which is preliminary data.</text>
</comment>
<dbReference type="Pfam" id="PF08241">
    <property type="entry name" value="Methyltransf_11"/>
    <property type="match status" value="1"/>
</dbReference>